<evidence type="ECO:0000256" key="7">
    <source>
        <dbReference type="ARBA" id="ARBA00023157"/>
    </source>
</evidence>
<evidence type="ECO:0000313" key="9">
    <source>
        <dbReference type="EMBL" id="AQW87536.1"/>
    </source>
</evidence>
<dbReference type="SUPFAM" id="SSF81901">
    <property type="entry name" value="HCP-like"/>
    <property type="match status" value="1"/>
</dbReference>
<comment type="similarity">
    <text evidence="2">Belongs to the hcp beta-lactamase family.</text>
</comment>
<evidence type="ECO:0000256" key="6">
    <source>
        <dbReference type="ARBA" id="ARBA00022803"/>
    </source>
</evidence>
<dbReference type="InterPro" id="IPR011990">
    <property type="entry name" value="TPR-like_helical_dom_sf"/>
</dbReference>
<keyword evidence="8" id="KW-0046">Antibiotic resistance</keyword>
<evidence type="ECO:0000256" key="8">
    <source>
        <dbReference type="ARBA" id="ARBA00023251"/>
    </source>
</evidence>
<dbReference type="PANTHER" id="PTHR13891">
    <property type="entry name" value="CYTOCHROME C OXIDASE ASSEMBLY FACTOR 7"/>
    <property type="match status" value="1"/>
</dbReference>
<keyword evidence="6" id="KW-0802">TPR repeat</keyword>
<dbReference type="KEGG" id="cpin:CPIN18020_0719"/>
<dbReference type="EMBL" id="CP017258">
    <property type="protein sequence ID" value="AQW87536.1"/>
    <property type="molecule type" value="Genomic_DNA"/>
</dbReference>
<proteinExistence type="inferred from homology"/>
<gene>
    <name evidence="9" type="ORF">CPIN18021_0723</name>
</gene>
<dbReference type="GO" id="GO:0046677">
    <property type="term" value="P:response to antibiotic"/>
    <property type="evidence" value="ECO:0007669"/>
    <property type="project" value="UniProtKB-KW"/>
</dbReference>
<dbReference type="SMART" id="SM00671">
    <property type="entry name" value="SEL1"/>
    <property type="match status" value="3"/>
</dbReference>
<protein>
    <recommendedName>
        <fullName evidence="3">beta-lactamase</fullName>
        <ecNumber evidence="3">3.5.2.6</ecNumber>
    </recommendedName>
</protein>
<keyword evidence="7" id="KW-1015">Disulfide bond</keyword>
<dbReference type="Gene3D" id="1.25.40.10">
    <property type="entry name" value="Tetratricopeptide repeat domain"/>
    <property type="match status" value="1"/>
</dbReference>
<comment type="catalytic activity">
    <reaction evidence="1">
        <text>a beta-lactam + H2O = a substituted beta-amino acid</text>
        <dbReference type="Rhea" id="RHEA:20401"/>
        <dbReference type="ChEBI" id="CHEBI:15377"/>
        <dbReference type="ChEBI" id="CHEBI:35627"/>
        <dbReference type="ChEBI" id="CHEBI:140347"/>
        <dbReference type="EC" id="3.5.2.6"/>
    </reaction>
</comment>
<evidence type="ECO:0000256" key="1">
    <source>
        <dbReference type="ARBA" id="ARBA00001526"/>
    </source>
</evidence>
<dbReference type="GeneID" id="56566358"/>
<sequence>MKKILFLVFVFLFLNGCGSLQKTLSFGYLKNDKDIAYEHLLSKCNQKDAISCNNLGVNYTKDEDFKQAKHFYEVACDLKLATACSNLGQIYEKGLDGKSPDFKRAMNLYSYACQNNDGVGCYNESIALYGFSKYYDQEYNLKKSMLLLKKSCKLEYKQACLLLEQLKN</sequence>
<evidence type="ECO:0000256" key="2">
    <source>
        <dbReference type="ARBA" id="ARBA00008486"/>
    </source>
</evidence>
<dbReference type="AlphaFoldDB" id="A0A1S6U710"/>
<keyword evidence="10" id="KW-1185">Reference proteome</keyword>
<dbReference type="EC" id="3.5.2.6" evidence="3"/>
<dbReference type="InterPro" id="IPR006597">
    <property type="entry name" value="Sel1-like"/>
</dbReference>
<dbReference type="GO" id="GO:0008800">
    <property type="term" value="F:beta-lactamase activity"/>
    <property type="evidence" value="ECO:0007669"/>
    <property type="project" value="UniProtKB-EC"/>
</dbReference>
<dbReference type="InterPro" id="IPR040239">
    <property type="entry name" value="HcpB-like"/>
</dbReference>
<accession>A0A1S6U710</accession>
<keyword evidence="5" id="KW-0378">Hydrolase</keyword>
<dbReference type="Pfam" id="PF08238">
    <property type="entry name" value="Sel1"/>
    <property type="match status" value="2"/>
</dbReference>
<evidence type="ECO:0000256" key="3">
    <source>
        <dbReference type="ARBA" id="ARBA00012865"/>
    </source>
</evidence>
<organism evidence="9 10">
    <name type="scientific">Campylobacter pinnipediorum subsp. caledonicus</name>
    <dbReference type="NCBI Taxonomy" id="1874362"/>
    <lineage>
        <taxon>Bacteria</taxon>
        <taxon>Pseudomonadati</taxon>
        <taxon>Campylobacterota</taxon>
        <taxon>Epsilonproteobacteria</taxon>
        <taxon>Campylobacterales</taxon>
        <taxon>Campylobacteraceae</taxon>
        <taxon>Campylobacter</taxon>
    </lineage>
</organism>
<keyword evidence="4" id="KW-0677">Repeat</keyword>
<dbReference type="PANTHER" id="PTHR13891:SF1">
    <property type="entry name" value="CYTOCHROME C OXIDASE ASSEMBLY FACTOR 7"/>
    <property type="match status" value="1"/>
</dbReference>
<evidence type="ECO:0000256" key="4">
    <source>
        <dbReference type="ARBA" id="ARBA00022737"/>
    </source>
</evidence>
<evidence type="ECO:0000313" key="10">
    <source>
        <dbReference type="Proteomes" id="UP000190868"/>
    </source>
</evidence>
<dbReference type="Proteomes" id="UP000190868">
    <property type="component" value="Chromosome"/>
</dbReference>
<dbReference type="RefSeq" id="WP_078423183.1">
    <property type="nucleotide sequence ID" value="NZ_CP017018.1"/>
</dbReference>
<reference evidence="10" key="1">
    <citation type="submission" date="2016-09" db="EMBL/GenBank/DDBJ databases">
        <title>Comparative genomics of the Campylobacter concisus group.</title>
        <authorList>
            <person name="Miller W.G."/>
            <person name="Yee E."/>
            <person name="Chapman M.H."/>
            <person name="Huynh S."/>
            <person name="Bono J.L."/>
            <person name="On S.L.W."/>
            <person name="StLeger J."/>
            <person name="Foster G."/>
            <person name="Parker C.T."/>
        </authorList>
    </citation>
    <scope>NUCLEOTIDE SEQUENCE [LARGE SCALE GENOMIC DNA]</scope>
    <source>
        <strain evidence="10">RM18021</strain>
    </source>
</reference>
<evidence type="ECO:0000256" key="5">
    <source>
        <dbReference type="ARBA" id="ARBA00022801"/>
    </source>
</evidence>
<name>A0A1S6U710_9BACT</name>